<dbReference type="EMBL" id="JACXAH010000002">
    <property type="protein sequence ID" value="MBD1371037.1"/>
    <property type="molecule type" value="Genomic_DNA"/>
</dbReference>
<comment type="caution">
    <text evidence="8">The sequence shown here is derived from an EMBL/GenBank/DDBJ whole genome shotgun (WGS) entry which is preliminary data.</text>
</comment>
<protein>
    <submittedName>
        <fullName evidence="8">RHS repeat protein</fullName>
    </submittedName>
</protein>
<dbReference type="Pfam" id="PF25023">
    <property type="entry name" value="TEN_YD-shell"/>
    <property type="match status" value="2"/>
</dbReference>
<evidence type="ECO:0000256" key="4">
    <source>
        <dbReference type="ARBA" id="ARBA00022737"/>
    </source>
</evidence>
<evidence type="ECO:0000313" key="8">
    <source>
        <dbReference type="EMBL" id="MBD1371037.1"/>
    </source>
</evidence>
<dbReference type="InterPro" id="IPR031325">
    <property type="entry name" value="RHS_repeat"/>
</dbReference>
<keyword evidence="4" id="KW-0677">Repeat</keyword>
<keyword evidence="9" id="KW-1185">Reference proteome</keyword>
<sequence>MQIFYEKKYLWFRRSLSWLLMFALIITMMPTDVFAKKAINPPKTASVKKELREHRTETTKLIDNGNGTLSKQIYFDPIHQKVDGEWEEKSTEIVTTSKGTLKPETATINAEFLPQMEKGKYAIIRSGKHSLTYTFLGAEGMKTAQDVAATHEENQVRYPNVMEGIHIQNTLYDTFVKEDIILEKQGTENVFHFQLQTDLKAKELSDGSVIFEDSQENEIFKLPKPYMVDSNIDPKSDEPARSDDVKYEIKQNESGWVLTVTADPDWLKDPTRVYPIYIDPTTTVATSSASGDTFVASAYPTTNYENFKESSGYYSLKVGNYDSTTGTNYAYLKQDLSSLKDVVVDSASLNVYTAHSYYPTTPTRVWVDAVNSTWNATTLTWNSASSITSSNIAYDDVYKGQWANFNVTNTVKAWLSSPPTKTNYGFKLHANGNGQTYWKKFYSSENSSNQPYLSITYHLPTPNTPTGITYANWVGSDSGFVDLNWDAIPGATGYYVWIFNGKEYQKFDVGNVTSWSTHNKGIWPTTDEITAGKYLLHTDGKGTELARDPSPVYKNSGGIYPTRTNYWFRVSAKHPTGETPYSAAYMPTIQTRSEDLGEEEFWQYGEVPGGKVNTVTGNFIASETDARTDGRGPAVNISRTYNSRSQEDGIFGLAWTWGLGIQFKEDESGNAIFTDEDGTVHQFTKNADGNYTKPLGVYLALKKESNGYTLTDKDQTVYAFDLTGRLTQIQDANKNTVKLTYNTAKQLTVIQDASGRETQLTYDANGKVVKVTDPASHIWHYAYEDGKLISVTDPEGGITRYGYTENQLTSIQDPNHTEEKPAVSTYVYTDGRLTHVKDQLGRETTVAYDIGKSATVRSPTQKKTEYGYNVSGNPTKVVVDPGGLQLTTTYTYDHNNLTETKDANTNKAGSTAASESYQYDSNGNVTQATDASGTEKYQYNSNNDVTTYTDAKGKDYKYTYDGTNEVSSTDPAQVSDAKVYDANGNVISSTKELGLADNLAINGDMERVSANLPQNWAKAAVYDGGSLITDASAKYSGTQSVKFTTSSTATTEGTLGYIGATQIIPVEPGTTYTFSGFIKTSNLTNAKAFFNVQQLLDESGTVNPSNQWTDNRFSKLTGTHDWTQRQVTFTTDEETTYVRVYLEVDHTSKTSSGSAWFDGIQLEKGAVSTQFNPLENSSFEDGFSNWYKSGDAGTIDTTESFDGTQSLKMSRSSTSSNPVQYVQNITLNQSTPQPITVTGLSKATGVTNSVDKGVNKDYAVWVDAIQNDGTYVTEQAKFSIGTHDWQRAAVTIQPTKPLNTVRVYVIFRGNNTGTAWFDNIRVQNGQALTTYAYDAKGNNVLKTTDEMGNTGQSTFDEVGNELTSTDAKGNTKTSTYDQNDQLIGIQLPGADVKVNYIHDKNGNINEKRVTSQNGSTTLSTTKFTFDAADQLLAEIDALNHTTNYTYDADGNQTKITQADQSTIEYGYDAADRKTEEKHNGVTRYQYTYDANGNEIGVQDAVLNQAKTRVFDKSNRVTSMTTSGGTMTWSYDANDNLTSQNITNGSGAYTHSYGYNNVDHNNIVTDPTGKVTRLDYDENGNIRTLTYGNGSGVTFIYDANDRITQLTIGKSDGTVIASYTYSYDENDNRTSVTDQTGKTIRYTYDEQNQLLSETDPFTANTMSYTYDALGNRKTKVVKDTNGSTVSSINYSYNALNQLTDVAGQAYTYDENGNLTDDGEKNYTWDVAGRLISIKKKSDGSTIANYDYDEDGRRIRSNVNGTITNYVYDGDSIRVLYETNASNQITRYYTYNTGGTMLSMTKVGGGTYYYHTNAHGDVIAVTDQSNNTVATYTYDAWGNIVSQTGSFADENPYRYAGYRYDRETGLYYLMARYYNPENGNFLSLDPDPGDSDDPQTQNGYNYAINNPVMNMDPDGHFVPVLYYGAVGVMWGYRAYKTYKWGKRLHSAYVLSKNIDWNHIRDRHLKRNRFHGKGKFKSNRTMKRTTRATLRRGRPSEGKYGRIKYEKKFRRYVGRNGNGRWTKRVRVIWDPIKKKVVTSFPY</sequence>
<comment type="subcellular location">
    <subcellularLocation>
        <location evidence="1">Secreted</location>
    </subcellularLocation>
</comment>
<dbReference type="InterPro" id="IPR055372">
    <property type="entry name" value="CBM96"/>
</dbReference>
<dbReference type="PANTHER" id="PTHR32305">
    <property type="match status" value="1"/>
</dbReference>
<feature type="domain" description="Teneurin-like YD-shell" evidence="7">
    <location>
        <begin position="716"/>
        <end position="853"/>
    </location>
</feature>
<evidence type="ECO:0000259" key="6">
    <source>
        <dbReference type="Pfam" id="PF24517"/>
    </source>
</evidence>
<dbReference type="InterPro" id="IPR022385">
    <property type="entry name" value="Rhs_assc_core"/>
</dbReference>
<organism evidence="8 9">
    <name type="scientific">Polycladospora coralii</name>
    <dbReference type="NCBI Taxonomy" id="2771432"/>
    <lineage>
        <taxon>Bacteria</taxon>
        <taxon>Bacillati</taxon>
        <taxon>Bacillota</taxon>
        <taxon>Bacilli</taxon>
        <taxon>Bacillales</taxon>
        <taxon>Thermoactinomycetaceae</taxon>
        <taxon>Polycladospora</taxon>
    </lineage>
</organism>
<dbReference type="InterPro" id="IPR045351">
    <property type="entry name" value="DUF6531"/>
</dbReference>
<dbReference type="Pfam" id="PF05593">
    <property type="entry name" value="RHS_repeat"/>
    <property type="match status" value="3"/>
</dbReference>
<dbReference type="InterPro" id="IPR056823">
    <property type="entry name" value="TEN-like_YD-shell"/>
</dbReference>
<dbReference type="NCBIfam" id="TIGR03696">
    <property type="entry name" value="Rhs_assc_core"/>
    <property type="match status" value="1"/>
</dbReference>
<evidence type="ECO:0000313" key="9">
    <source>
        <dbReference type="Proteomes" id="UP000661691"/>
    </source>
</evidence>
<evidence type="ECO:0000256" key="3">
    <source>
        <dbReference type="ARBA" id="ARBA00022729"/>
    </source>
</evidence>
<dbReference type="InterPro" id="IPR050708">
    <property type="entry name" value="T6SS_VgrG/RHS"/>
</dbReference>
<evidence type="ECO:0000256" key="2">
    <source>
        <dbReference type="ARBA" id="ARBA00022525"/>
    </source>
</evidence>
<gene>
    <name evidence="8" type="ORF">IC620_01510</name>
</gene>
<feature type="domain" description="Teneurin-like YD-shell" evidence="7">
    <location>
        <begin position="1629"/>
        <end position="1906"/>
    </location>
</feature>
<dbReference type="Gene3D" id="2.60.120.260">
    <property type="entry name" value="Galactose-binding domain-like"/>
    <property type="match status" value="2"/>
</dbReference>
<reference evidence="8" key="1">
    <citation type="submission" date="2020-09" db="EMBL/GenBank/DDBJ databases">
        <title>A novel bacterium of genus Hazenella, isolated from South China Sea.</title>
        <authorList>
            <person name="Huang H."/>
            <person name="Mo K."/>
            <person name="Hu Y."/>
        </authorList>
    </citation>
    <scope>NUCLEOTIDE SEQUENCE</scope>
    <source>
        <strain evidence="8">IB182357</strain>
    </source>
</reference>
<dbReference type="GO" id="GO:0005576">
    <property type="term" value="C:extracellular region"/>
    <property type="evidence" value="ECO:0007669"/>
    <property type="project" value="UniProtKB-SubCell"/>
</dbReference>
<proteinExistence type="predicted"/>
<dbReference type="RefSeq" id="WP_191141331.1">
    <property type="nucleotide sequence ID" value="NZ_JACXAH010000002.1"/>
</dbReference>
<feature type="domain" description="DUF6531" evidence="5">
    <location>
        <begin position="610"/>
        <end position="683"/>
    </location>
</feature>
<dbReference type="Pfam" id="PF20148">
    <property type="entry name" value="DUF6531"/>
    <property type="match status" value="1"/>
</dbReference>
<accession>A0A926N870</accession>
<dbReference type="Gene3D" id="2.180.10.10">
    <property type="entry name" value="RHS repeat-associated core"/>
    <property type="match status" value="2"/>
</dbReference>
<name>A0A926N870_9BACL</name>
<keyword evidence="2" id="KW-0964">Secreted</keyword>
<dbReference type="Pfam" id="PF24517">
    <property type="entry name" value="CBM96"/>
    <property type="match status" value="1"/>
</dbReference>
<dbReference type="InterPro" id="IPR006530">
    <property type="entry name" value="YD"/>
</dbReference>
<evidence type="ECO:0000259" key="7">
    <source>
        <dbReference type="Pfam" id="PF25023"/>
    </source>
</evidence>
<evidence type="ECO:0000256" key="1">
    <source>
        <dbReference type="ARBA" id="ARBA00004613"/>
    </source>
</evidence>
<dbReference type="Proteomes" id="UP000661691">
    <property type="component" value="Unassembled WGS sequence"/>
</dbReference>
<dbReference type="NCBIfam" id="TIGR01643">
    <property type="entry name" value="YD_repeat_2x"/>
    <property type="match status" value="8"/>
</dbReference>
<dbReference type="Gene3D" id="2.60.120.970">
    <property type="match status" value="1"/>
</dbReference>
<keyword evidence="3" id="KW-0732">Signal</keyword>
<dbReference type="NCBIfam" id="NF033679">
    <property type="entry name" value="DNRLRE_dom"/>
    <property type="match status" value="1"/>
</dbReference>
<evidence type="ECO:0000259" key="5">
    <source>
        <dbReference type="Pfam" id="PF20148"/>
    </source>
</evidence>
<feature type="domain" description="Carbohydrate-binding module family 96" evidence="6">
    <location>
        <begin position="285"/>
        <end position="457"/>
    </location>
</feature>
<dbReference type="PANTHER" id="PTHR32305:SF17">
    <property type="entry name" value="TRNA NUCLEASE WAPA"/>
    <property type="match status" value="1"/>
</dbReference>